<dbReference type="KEGG" id="vgu:HYG85_09710"/>
<protein>
    <submittedName>
        <fullName evidence="1">Uncharacterized protein</fullName>
    </submittedName>
</protein>
<evidence type="ECO:0000313" key="2">
    <source>
        <dbReference type="Proteomes" id="UP000677305"/>
    </source>
</evidence>
<keyword evidence="2" id="KW-1185">Reference proteome</keyword>
<dbReference type="Proteomes" id="UP000677305">
    <property type="component" value="Chromosome"/>
</dbReference>
<accession>A0A8J8SC89</accession>
<dbReference type="EMBL" id="CP058561">
    <property type="protein sequence ID" value="QUH29186.1"/>
    <property type="molecule type" value="Genomic_DNA"/>
</dbReference>
<name>A0A8J8SC89_9FIRM</name>
<sequence>MKNTFRKIGLMIFIFSILFTSIRYKTFAITNSNQLSYEYMSGQIPFETLSLPPDYKNKPYIKINISGKETKLWFNTELWVDKNIGVYGHYGYVPDNDFKNYTENPDPSITTPYYTRDGIKGEYRYHGYTVDGIRHTNKSFPVDEASTRKAEQKTWQYHYWANPILAKKQDGEISGWNDEAIINNRQGIQEWINEGLPFEIKNGSNPSSQNAYDYANVLTPSTLYSYGEAKMWHKNRTGYWYQTFTLKKRTGRKQTPITLDINILDKGKYIINPGEDEVKVNVDVTITLQDEAYYNNVIEREIYYTRRDISHYNLQLNDTTYTFDGNSTTNTYKGTVSLDIPRSIISDDGNYTVSGIASVSYRNPQSDNAYDNDTDKVNKSKLDKFVIPFNKSDDLVCKFSVASVVNWNDTTPLKADNFKYQDLSLGDIKKYEFELTGEDGTKVVKEYNNSSIDNQTINNLLYDMAKDKNKEKYKIHVKQTVYDSNRSAEYDKNVYVMKAYTPQKTVEIDVELPRKVFDIEPYGATIGDMKAEDINLLKVTIDGTPINVSVNDFFNGGFVFGAIESDNNTEVHFIEVAATSSDDVESHVQKWVTVYNTKPKAQLTLQGTQKENRKFETLNTSDSANDPYLLQHYPTSYTYEITALNDTDMDKLNYERQGENHIFQSSKEGVYQISCTATNRSGRSSTYNLPLVVMKDHKPAMNFDIWNNYLARSEALSMEFGAESIDGDTIINKRIKILKDQDKDGTYEKEVLNTSLTDDFSYTPTDLGHYRAIISAEESFGEETIIKWLDGTEKRTNEVIRDFFVENLRPLTEVHLDIPYNFPQVDVIISLDKNLTDSKKADIKSKRIYYNNYLRSQGINPIIEIWDMKCYEYSTPASTSRNTGSTYPQNSIPYSSSGYSGTLTQTNVVNNWYWHDFGYYTTEEECHTVTERYKYYHCDYYSYDELVEMYGAWDCGNFEFRTRTKNVCSSVDVWHSDNRKVNNYTGYYSGNIYKYVRQNPPVENFRSEADKYIIYVSENGINTTSPSEHKNRLTPIKEFEDLAKEHDFNVTLIGNSTIKSQYSLYTHYYSADDILDSINKALDDIIEDNPFSSDYLVELGSNVNIETVELETEGDELKENGFQYIHNPNYYDNSLGMFSYSKSEFNEDEDWTTTKPTILDKTGRLDIYHRVKDSITGYEDNELYSNIFRTSINIHRKPIAQFNLDWIYNPATRVYETTWEDGSYDLDHQYSHPQKGIIERKIVYWDKTRPIEKYYKIPDNLKPGATYTVEYIVKDLENTWSLPCIKEFTLPTAPPPQILEAKLKTVLDKFNLNSIPASENLLAYDIKTRFPYSHHIEMAMYNGNTIKTSNKTITSYAIKNGQDYNWNDVTYNIPSTLPDGYYLFKLFAVDSNNSNNKRCKDFTVRVETPVDLEGTIQKDKITYDRETLIEASTSKYVNTVTITLFKDTMYERTRNLSCIKTEGDKKYWSLTYKEERRYIEDDFYTARFTARTPNNNQETQDNIFEFTHNTPPTVSIQSTEPSYIYEGDNVFANIIVNDIDLDTLTLDIDLYKGSNRLSSNRVIANPEGTTYDLIKQNLINNIESGDYEIRVHVDDGNGGVANANMLFIVYELTIDGYVNHTPKWDENRVKYNRAMSKTDDDPRDSDTYWSGERFIVSADTAVIHADSNVVADNVETEILDTAYDTNLESANKTNWHGELWDNSMINKWGNDAAIYITFRFTVNYSNGTVKTDDVKVKMDNIDSYYRYHRKW</sequence>
<evidence type="ECO:0000313" key="1">
    <source>
        <dbReference type="EMBL" id="QUH29186.1"/>
    </source>
</evidence>
<dbReference type="RefSeq" id="WP_212693309.1">
    <property type="nucleotide sequence ID" value="NZ_CP058561.1"/>
</dbReference>
<gene>
    <name evidence="1" type="ORF">HYG85_09710</name>
</gene>
<dbReference type="NCBIfam" id="NF047340">
    <property type="entry name" value="Athe_2463_dom"/>
    <property type="match status" value="1"/>
</dbReference>
<proteinExistence type="predicted"/>
<organism evidence="1 2">
    <name type="scientific">Vallitalea guaymasensis</name>
    <dbReference type="NCBI Taxonomy" id="1185412"/>
    <lineage>
        <taxon>Bacteria</taxon>
        <taxon>Bacillati</taxon>
        <taxon>Bacillota</taxon>
        <taxon>Clostridia</taxon>
        <taxon>Lachnospirales</taxon>
        <taxon>Vallitaleaceae</taxon>
        <taxon>Vallitalea</taxon>
    </lineage>
</organism>
<reference evidence="1 2" key="1">
    <citation type="submission" date="2020-07" db="EMBL/GenBank/DDBJ databases">
        <title>Vallitalea guaymasensis genome.</title>
        <authorList>
            <person name="Postec A."/>
        </authorList>
    </citation>
    <scope>NUCLEOTIDE SEQUENCE [LARGE SCALE GENOMIC DNA]</scope>
    <source>
        <strain evidence="1 2">Ra1766G1</strain>
    </source>
</reference>